<feature type="repeat" description="TPR" evidence="3">
    <location>
        <begin position="182"/>
        <end position="215"/>
    </location>
</feature>
<dbReference type="Pfam" id="PF13424">
    <property type="entry name" value="TPR_12"/>
    <property type="match status" value="1"/>
</dbReference>
<dbReference type="PANTHER" id="PTHR44943:SF8">
    <property type="entry name" value="TPR REPEAT-CONTAINING PROTEIN MJ0263"/>
    <property type="match status" value="1"/>
</dbReference>
<evidence type="ECO:0000256" key="1">
    <source>
        <dbReference type="ARBA" id="ARBA00022737"/>
    </source>
</evidence>
<dbReference type="EMBL" id="JBHSGV010000013">
    <property type="protein sequence ID" value="MFC4750179.1"/>
    <property type="molecule type" value="Genomic_DNA"/>
</dbReference>
<gene>
    <name evidence="4" type="ORF">ACFO5S_22190</name>
</gene>
<dbReference type="InterPro" id="IPR051685">
    <property type="entry name" value="Ycf3/AcsC/BcsC/TPR_MFPF"/>
</dbReference>
<comment type="caution">
    <text evidence="4">The sequence shown here is derived from an EMBL/GenBank/DDBJ whole genome shotgun (WGS) entry which is preliminary data.</text>
</comment>
<dbReference type="PROSITE" id="PS50005">
    <property type="entry name" value="TPR"/>
    <property type="match status" value="2"/>
</dbReference>
<sequence length="289" mass="32941">MKKNFLLFVTLISFSTIKAQTIEDKIAIKACDCLQKSAKVTETIFRDCLTNSMSETILAEKDPKVRESINTVDGIKSMIIRATEVVIKKCPQLVPDKPEDKTAVFYADSKNPKAQNFYASAKDFMRNKNYKQAIESLLLSLNEDPNFVLALDDIAVCYRQLDDYDNAIKYYKKSLAVFPEGNLALMNIGVVYSLKSDFNTAIEYYEKLIKFEPENAEGYFGAGKNYFLLNNDEMALDNIFLAHIIYSNENSEYSKDSEQLLGAIYQKMKSENKEDLFKKIAAKNNVKIE</sequence>
<evidence type="ECO:0000256" key="2">
    <source>
        <dbReference type="ARBA" id="ARBA00022803"/>
    </source>
</evidence>
<keyword evidence="2 3" id="KW-0802">TPR repeat</keyword>
<protein>
    <submittedName>
        <fullName evidence="4">Tetratricopeptide repeat protein</fullName>
    </submittedName>
</protein>
<organism evidence="4 5">
    <name type="scientific">Flavobacterium branchiicola</name>
    <dbReference type="NCBI Taxonomy" id="1114875"/>
    <lineage>
        <taxon>Bacteria</taxon>
        <taxon>Pseudomonadati</taxon>
        <taxon>Bacteroidota</taxon>
        <taxon>Flavobacteriia</taxon>
        <taxon>Flavobacteriales</taxon>
        <taxon>Flavobacteriaceae</taxon>
        <taxon>Flavobacterium</taxon>
    </lineage>
</organism>
<dbReference type="InterPro" id="IPR011990">
    <property type="entry name" value="TPR-like_helical_dom_sf"/>
</dbReference>
<evidence type="ECO:0000313" key="5">
    <source>
        <dbReference type="Proteomes" id="UP001595935"/>
    </source>
</evidence>
<proteinExistence type="predicted"/>
<evidence type="ECO:0000313" key="4">
    <source>
        <dbReference type="EMBL" id="MFC4750179.1"/>
    </source>
</evidence>
<dbReference type="RefSeq" id="WP_213260173.1">
    <property type="nucleotide sequence ID" value="NZ_JAGYWA010000013.1"/>
</dbReference>
<keyword evidence="1" id="KW-0677">Repeat</keyword>
<name>A0ABV9PJL9_9FLAO</name>
<dbReference type="SUPFAM" id="SSF48452">
    <property type="entry name" value="TPR-like"/>
    <property type="match status" value="1"/>
</dbReference>
<dbReference type="SMART" id="SM00028">
    <property type="entry name" value="TPR"/>
    <property type="match status" value="4"/>
</dbReference>
<keyword evidence="5" id="KW-1185">Reference proteome</keyword>
<dbReference type="Gene3D" id="1.25.40.10">
    <property type="entry name" value="Tetratricopeptide repeat domain"/>
    <property type="match status" value="2"/>
</dbReference>
<evidence type="ECO:0000256" key="3">
    <source>
        <dbReference type="PROSITE-ProRule" id="PRU00339"/>
    </source>
</evidence>
<dbReference type="PROSITE" id="PS50293">
    <property type="entry name" value="TPR_REGION"/>
    <property type="match status" value="1"/>
</dbReference>
<dbReference type="InterPro" id="IPR019734">
    <property type="entry name" value="TPR_rpt"/>
</dbReference>
<accession>A0ABV9PJL9</accession>
<dbReference type="PANTHER" id="PTHR44943">
    <property type="entry name" value="CELLULOSE SYNTHASE OPERON PROTEIN C"/>
    <property type="match status" value="1"/>
</dbReference>
<dbReference type="Proteomes" id="UP001595935">
    <property type="component" value="Unassembled WGS sequence"/>
</dbReference>
<feature type="repeat" description="TPR" evidence="3">
    <location>
        <begin position="148"/>
        <end position="181"/>
    </location>
</feature>
<reference evidence="5" key="1">
    <citation type="journal article" date="2019" name="Int. J. Syst. Evol. Microbiol.">
        <title>The Global Catalogue of Microorganisms (GCM) 10K type strain sequencing project: providing services to taxonomists for standard genome sequencing and annotation.</title>
        <authorList>
            <consortium name="The Broad Institute Genomics Platform"/>
            <consortium name="The Broad Institute Genome Sequencing Center for Infectious Disease"/>
            <person name="Wu L."/>
            <person name="Ma J."/>
        </authorList>
    </citation>
    <scope>NUCLEOTIDE SEQUENCE [LARGE SCALE GENOMIC DNA]</scope>
    <source>
        <strain evidence="5">WYCCWR 13023</strain>
    </source>
</reference>